<dbReference type="InterPro" id="IPR036291">
    <property type="entry name" value="NAD(P)-bd_dom_sf"/>
</dbReference>
<dbReference type="Proteomes" id="UP000263833">
    <property type="component" value="Unassembled WGS sequence"/>
</dbReference>
<dbReference type="InterPro" id="IPR002347">
    <property type="entry name" value="SDR_fam"/>
</dbReference>
<name>A0A371B4F6_9SPHN</name>
<proteinExistence type="inferred from homology"/>
<dbReference type="PRINTS" id="PR00081">
    <property type="entry name" value="GDHRDH"/>
</dbReference>
<dbReference type="AlphaFoldDB" id="A0A371B4F6"/>
<dbReference type="CDD" id="cd05233">
    <property type="entry name" value="SDR_c"/>
    <property type="match status" value="1"/>
</dbReference>
<organism evidence="3 4">
    <name type="scientific">Sphingorhabdus pulchriflava</name>
    <dbReference type="NCBI Taxonomy" id="2292257"/>
    <lineage>
        <taxon>Bacteria</taxon>
        <taxon>Pseudomonadati</taxon>
        <taxon>Pseudomonadota</taxon>
        <taxon>Alphaproteobacteria</taxon>
        <taxon>Sphingomonadales</taxon>
        <taxon>Sphingomonadaceae</taxon>
        <taxon>Sphingorhabdus</taxon>
    </lineage>
</organism>
<evidence type="ECO:0000256" key="2">
    <source>
        <dbReference type="ARBA" id="ARBA00023002"/>
    </source>
</evidence>
<dbReference type="PANTHER" id="PTHR43669">
    <property type="entry name" value="5-KETO-D-GLUCONATE 5-REDUCTASE"/>
    <property type="match status" value="1"/>
</dbReference>
<reference evidence="4" key="1">
    <citation type="submission" date="2018-08" db="EMBL/GenBank/DDBJ databases">
        <authorList>
            <person name="Kim S.-J."/>
            <person name="Jung G.-Y."/>
        </authorList>
    </citation>
    <scope>NUCLEOTIDE SEQUENCE [LARGE SCALE GENOMIC DNA]</scope>
    <source>
        <strain evidence="4">GY_G</strain>
    </source>
</reference>
<dbReference type="PANTHER" id="PTHR43669:SF3">
    <property type="entry name" value="ALCOHOL DEHYDROGENASE, PUTATIVE (AFU_ORTHOLOGUE AFUA_3G03445)-RELATED"/>
    <property type="match status" value="1"/>
</dbReference>
<accession>A0A371B4F6</accession>
<dbReference type="PRINTS" id="PR00080">
    <property type="entry name" value="SDRFAMILY"/>
</dbReference>
<dbReference type="EMBL" id="QRGP01000002">
    <property type="protein sequence ID" value="RDV02459.1"/>
    <property type="molecule type" value="Genomic_DNA"/>
</dbReference>
<comment type="caution">
    <text evidence="3">The sequence shown here is derived from an EMBL/GenBank/DDBJ whole genome shotgun (WGS) entry which is preliminary data.</text>
</comment>
<protein>
    <submittedName>
        <fullName evidence="3">SDR family NAD(P)-dependent oxidoreductase</fullName>
    </submittedName>
</protein>
<gene>
    <name evidence="3" type="ORF">DXH95_10785</name>
</gene>
<dbReference type="FunFam" id="3.40.50.720:FF:000084">
    <property type="entry name" value="Short-chain dehydrogenase reductase"/>
    <property type="match status" value="1"/>
</dbReference>
<dbReference type="Gene3D" id="3.40.50.720">
    <property type="entry name" value="NAD(P)-binding Rossmann-like Domain"/>
    <property type="match status" value="1"/>
</dbReference>
<dbReference type="SUPFAM" id="SSF51735">
    <property type="entry name" value="NAD(P)-binding Rossmann-fold domains"/>
    <property type="match status" value="1"/>
</dbReference>
<dbReference type="GO" id="GO:0016491">
    <property type="term" value="F:oxidoreductase activity"/>
    <property type="evidence" value="ECO:0007669"/>
    <property type="project" value="UniProtKB-KW"/>
</dbReference>
<dbReference type="OrthoDB" id="9803333at2"/>
<evidence type="ECO:0000313" key="4">
    <source>
        <dbReference type="Proteomes" id="UP000263833"/>
    </source>
</evidence>
<comment type="similarity">
    <text evidence="1">Belongs to the short-chain dehydrogenases/reductases (SDR) family.</text>
</comment>
<keyword evidence="2" id="KW-0560">Oxidoreductase</keyword>
<evidence type="ECO:0000256" key="1">
    <source>
        <dbReference type="ARBA" id="ARBA00006484"/>
    </source>
</evidence>
<dbReference type="Pfam" id="PF13561">
    <property type="entry name" value="adh_short_C2"/>
    <property type="match status" value="1"/>
</dbReference>
<dbReference type="RefSeq" id="WP_115549564.1">
    <property type="nucleotide sequence ID" value="NZ_QRGP01000002.1"/>
</dbReference>
<keyword evidence="4" id="KW-1185">Reference proteome</keyword>
<sequence>MTQRLAGKTALITGATSGMGVDVVRRFVAEGAKVLFCGRSSEAGAAVAAEIGPGARFLRADVTDETDVIALVKAAEDLGGGRIDFLFNNAAPALRDTPVTALPAEEIASASMAIFGSVVLVTKHVATVMEAQGGGSILNNGSTAAHRANSSPSLYSALKAAVCHFTRCMALELADYGIRVNTVSPGAIPTPIFLQSLGIQPAHQDRALAALQGVFAKAMPVGRAGNGDDIAAAAVFFASDESSYVTGQDLVVDGGLTAGLSNAAKRGQADMMRTVLANLGN</sequence>
<evidence type="ECO:0000313" key="3">
    <source>
        <dbReference type="EMBL" id="RDV02459.1"/>
    </source>
</evidence>